<protein>
    <submittedName>
        <fullName evidence="2">Uncharacterized protein</fullName>
    </submittedName>
</protein>
<feature type="compositionally biased region" description="Polar residues" evidence="1">
    <location>
        <begin position="306"/>
        <end position="324"/>
    </location>
</feature>
<feature type="region of interest" description="Disordered" evidence="1">
    <location>
        <begin position="301"/>
        <end position="338"/>
    </location>
</feature>
<feature type="compositionally biased region" description="Low complexity" evidence="1">
    <location>
        <begin position="142"/>
        <end position="184"/>
    </location>
</feature>
<reference evidence="2 3" key="1">
    <citation type="journal article" date="2017" name="Genome Announc.">
        <title>Genome sequence of the saprophytic ascomycete Epicoccum nigrum ICMP 19927 strain isolated from New Zealand.</title>
        <authorList>
            <person name="Fokin M."/>
            <person name="Fleetwood D."/>
            <person name="Weir B.S."/>
            <person name="Villas-Boas S.G."/>
        </authorList>
    </citation>
    <scope>NUCLEOTIDE SEQUENCE [LARGE SCALE GENOMIC DNA]</scope>
    <source>
        <strain evidence="2 3">ICMP 19927</strain>
    </source>
</reference>
<evidence type="ECO:0000313" key="3">
    <source>
        <dbReference type="Proteomes" id="UP000193240"/>
    </source>
</evidence>
<dbReference type="Proteomes" id="UP000193240">
    <property type="component" value="Unassembled WGS sequence"/>
</dbReference>
<name>A0A1Y2LJK3_EPING</name>
<feature type="compositionally biased region" description="Acidic residues" evidence="1">
    <location>
        <begin position="249"/>
        <end position="261"/>
    </location>
</feature>
<feature type="compositionally biased region" description="Low complexity" evidence="1">
    <location>
        <begin position="92"/>
        <end position="111"/>
    </location>
</feature>
<feature type="compositionally biased region" description="Basic and acidic residues" evidence="1">
    <location>
        <begin position="583"/>
        <end position="602"/>
    </location>
</feature>
<feature type="compositionally biased region" description="Basic residues" evidence="1">
    <location>
        <begin position="673"/>
        <end position="682"/>
    </location>
</feature>
<accession>A0A1Y2LJK3</accession>
<organism evidence="2 3">
    <name type="scientific">Epicoccum nigrum</name>
    <name type="common">Soil fungus</name>
    <name type="synonym">Epicoccum purpurascens</name>
    <dbReference type="NCBI Taxonomy" id="105696"/>
    <lineage>
        <taxon>Eukaryota</taxon>
        <taxon>Fungi</taxon>
        <taxon>Dikarya</taxon>
        <taxon>Ascomycota</taxon>
        <taxon>Pezizomycotina</taxon>
        <taxon>Dothideomycetes</taxon>
        <taxon>Pleosporomycetidae</taxon>
        <taxon>Pleosporales</taxon>
        <taxon>Pleosporineae</taxon>
        <taxon>Didymellaceae</taxon>
        <taxon>Epicoccum</taxon>
    </lineage>
</organism>
<dbReference type="AlphaFoldDB" id="A0A1Y2LJK3"/>
<feature type="region of interest" description="Disordered" evidence="1">
    <location>
        <begin position="583"/>
        <end position="709"/>
    </location>
</feature>
<feature type="region of interest" description="Disordered" evidence="1">
    <location>
        <begin position="357"/>
        <end position="403"/>
    </location>
</feature>
<keyword evidence="3" id="KW-1185">Reference proteome</keyword>
<dbReference type="EMBL" id="KZ107860">
    <property type="protein sequence ID" value="OSS43995.1"/>
    <property type="molecule type" value="Genomic_DNA"/>
</dbReference>
<feature type="region of interest" description="Disordered" evidence="1">
    <location>
        <begin position="527"/>
        <end position="566"/>
    </location>
</feature>
<dbReference type="OMA" id="YDISECT"/>
<sequence>MAAPCNSSIASAPNAALALRHHTFTFESVQQRATLSQQTTCQNHPRQFHIPEKQLRDLSRLPSHPHTLYTSSYATRPVAPAFAMSTRRATRRTPAPATAEVEVQEVVTVETRSTRTRAPRKTAPAPSKTSRAATGKGKARDTAAAAAAPTTTTAAATEPETPATKVKATTTTITTATTATSSRATRSDVVASTPGPSTTSKRRLRSTTEADSPLRTLDDQPPPSKRTRTNSGKAQTPAAAPALKGSTPELEEEEGSDDEETPVFFTKKFDSFDVDESESAKAAFMTGDESAHALLRHVQEAARGPMSTSQSARTVELRPSTSPVKSAAVSPERPFTPSKSIFGSFVASPLTAIKNLFGASTSTPTPPTPTPSRRPPQDSMTEVLTMPPTPVGERPKRSNHKPRKHNRLVKTLLRGIEPEDAKKATAWAEQVAAELQKDRAAGDKRKRIQAPVLFRDLKHLPSSKPWESGFSFPEDVLDLEDDDIVPAWAVYISMVEELQHMPKRTKTAHATCEDDDLPASLNQLFATPTPSLFSAPSTPRPKPHSGSEPLHPRRSIDPSPMFDAPLHHQEGVNVFKELRGHDTAVSDRENLQRERKAVDAGARKPTNTTTANNAGGSSKAHDPGHGSFSVPDSDSDDEEDKAQPVWTQPPPPTPTPAHTSLPNANNNDEIQKQRQKLMKHTPAKPSRLQQVSYPSPSLMSDAGDSPLRNVTAESPQKVSVQLFGDIPEVEPVDFSDDPEVAAAMASPSYRLRVQEQLDKWAHWSQPEISYESEEEEISPV</sequence>
<gene>
    <name evidence="2" type="ORF">B5807_11415</name>
</gene>
<feature type="compositionally biased region" description="Pro residues" evidence="1">
    <location>
        <begin position="364"/>
        <end position="374"/>
    </location>
</feature>
<feature type="region of interest" description="Disordered" evidence="1">
    <location>
        <begin position="91"/>
        <end position="263"/>
    </location>
</feature>
<dbReference type="InParanoid" id="A0A1Y2LJK3"/>
<evidence type="ECO:0000313" key="2">
    <source>
        <dbReference type="EMBL" id="OSS43995.1"/>
    </source>
</evidence>
<feature type="compositionally biased region" description="Polar residues" evidence="1">
    <location>
        <begin position="687"/>
        <end position="698"/>
    </location>
</feature>
<feature type="compositionally biased region" description="Polar residues" evidence="1">
    <location>
        <begin position="527"/>
        <end position="537"/>
    </location>
</feature>
<proteinExistence type="predicted"/>
<evidence type="ECO:0000256" key="1">
    <source>
        <dbReference type="SAM" id="MobiDB-lite"/>
    </source>
</evidence>